<dbReference type="PANTHER" id="PTHR31434">
    <property type="entry name" value="S PHASE CYCLIN A-ASSOCIATED PROTEIN IN THE ENDOPLASMIC RETICULUM"/>
    <property type="match status" value="1"/>
</dbReference>
<evidence type="ECO:0008006" key="4">
    <source>
        <dbReference type="Google" id="ProtNLM"/>
    </source>
</evidence>
<organism evidence="2 3">
    <name type="scientific">Tritrichomonas musculus</name>
    <dbReference type="NCBI Taxonomy" id="1915356"/>
    <lineage>
        <taxon>Eukaryota</taxon>
        <taxon>Metamonada</taxon>
        <taxon>Parabasalia</taxon>
        <taxon>Tritrichomonadida</taxon>
        <taxon>Tritrichomonadidae</taxon>
        <taxon>Tritrichomonas</taxon>
    </lineage>
</organism>
<evidence type="ECO:0000313" key="3">
    <source>
        <dbReference type="Proteomes" id="UP001470230"/>
    </source>
</evidence>
<feature type="compositionally biased region" description="Polar residues" evidence="1">
    <location>
        <begin position="12"/>
        <end position="26"/>
    </location>
</feature>
<name>A0ABR2KH75_9EUKA</name>
<evidence type="ECO:0000256" key="1">
    <source>
        <dbReference type="SAM" id="MobiDB-lite"/>
    </source>
</evidence>
<feature type="compositionally biased region" description="Polar residues" evidence="1">
    <location>
        <begin position="36"/>
        <end position="55"/>
    </location>
</feature>
<gene>
    <name evidence="2" type="ORF">M9Y10_035210</name>
</gene>
<proteinExistence type="predicted"/>
<evidence type="ECO:0000313" key="2">
    <source>
        <dbReference type="EMBL" id="KAK8890434.1"/>
    </source>
</evidence>
<comment type="caution">
    <text evidence="2">The sequence shown here is derived from an EMBL/GenBank/DDBJ whole genome shotgun (WGS) entry which is preliminary data.</text>
</comment>
<feature type="region of interest" description="Disordered" evidence="1">
    <location>
        <begin position="1"/>
        <end position="59"/>
    </location>
</feature>
<dbReference type="PANTHER" id="PTHR31434:SF2">
    <property type="entry name" value="S PHASE CYCLIN A-ASSOCIATED PROTEIN IN THE ENDOPLASMIC RETICULUM"/>
    <property type="match status" value="1"/>
</dbReference>
<dbReference type="EMBL" id="JAPFFF010000005">
    <property type="protein sequence ID" value="KAK8890434.1"/>
    <property type="molecule type" value="Genomic_DNA"/>
</dbReference>
<sequence length="755" mass="87015">MFDHIPKPDFSSIDNNINTTNRASSPQRPPNIDVPKQSNSRSADNSPNSEHSSYLSPGDRKSLRKFLSIVNNFNYSAERLYDFCEHFFNDELTQIAIDQLNKHIIEFRELLDRISFQHQAEQDREKSILPSPVSFSIATWKNRDFEEWPIPTSDNWVKSAVNQFKATPPDLSKVPKKDMTPLEERLAKADKNRTKIDNIRNREIRMKTNKVRRANELRVQKQEEAITAFNEKQDSAAQRREAYINQIKKKARDETEKVQETRFMQELEVEGRKLKIEKMMNKVTQRYENMVQDKRERAKERMAIKNTSSSPDCSPKTRRQCSKLSVIDAISQGQLPGEFLDIGDEYSNSIPAVELPEFSEYEESQSQKGSENASLRSIAVKLDHDDLNPQAAISYLKIAADLKCCIKWNSNEGQTIRDTLQNMIYSNIPNSNLLIHNVISVVDTSYPFVLHVAFECVSSFRQICYKRDTLSTTKELLALWTLILKIEQHNDQIEPKTLLIGHLIRHGVFMKLCYVLEVSTAANSRNDVLKALTQQILLLLEACSTHIQYHYSDLNSELIDIFGLASIDFIIPGLRNFLGNCIQNIKLYSPKMIITAIHIYQIISLYFSSFLEKLIDEDYAKSVANLLRTYSLQKPQNSQILDELILLIGLLCKNSKLMKESVQWEPPTPTVLSILCGMQISYFIKPEQALVLIPTIVACCIDNNENYEFVKKNINGSFIVKFFQEVKEDPRNLFSSHFRVEKEKVSDVIELFKVQ</sequence>
<keyword evidence="3" id="KW-1185">Reference proteome</keyword>
<dbReference type="Proteomes" id="UP001470230">
    <property type="component" value="Unassembled WGS sequence"/>
</dbReference>
<protein>
    <recommendedName>
        <fullName evidence="4">S phase cyclin A-associated protein in the endoplasmic reticulum N-terminal domain-containing protein</fullName>
    </recommendedName>
</protein>
<feature type="region of interest" description="Disordered" evidence="1">
    <location>
        <begin position="299"/>
        <end position="318"/>
    </location>
</feature>
<accession>A0ABR2KH75</accession>
<reference evidence="2 3" key="1">
    <citation type="submission" date="2024-04" db="EMBL/GenBank/DDBJ databases">
        <title>Tritrichomonas musculus Genome.</title>
        <authorList>
            <person name="Alves-Ferreira E."/>
            <person name="Grigg M."/>
            <person name="Lorenzi H."/>
            <person name="Galac M."/>
        </authorList>
    </citation>
    <scope>NUCLEOTIDE SEQUENCE [LARGE SCALE GENOMIC DNA]</scope>
    <source>
        <strain evidence="2 3">EAF2021</strain>
    </source>
</reference>